<gene>
    <name evidence="2" type="ORF">VNO78_25668</name>
</gene>
<dbReference type="EMBL" id="JAYMYS010000006">
    <property type="protein sequence ID" value="KAK7390363.1"/>
    <property type="molecule type" value="Genomic_DNA"/>
</dbReference>
<organism evidence="2 3">
    <name type="scientific">Psophocarpus tetragonolobus</name>
    <name type="common">Winged bean</name>
    <name type="synonym">Dolichos tetragonolobus</name>
    <dbReference type="NCBI Taxonomy" id="3891"/>
    <lineage>
        <taxon>Eukaryota</taxon>
        <taxon>Viridiplantae</taxon>
        <taxon>Streptophyta</taxon>
        <taxon>Embryophyta</taxon>
        <taxon>Tracheophyta</taxon>
        <taxon>Spermatophyta</taxon>
        <taxon>Magnoliopsida</taxon>
        <taxon>eudicotyledons</taxon>
        <taxon>Gunneridae</taxon>
        <taxon>Pentapetalae</taxon>
        <taxon>rosids</taxon>
        <taxon>fabids</taxon>
        <taxon>Fabales</taxon>
        <taxon>Fabaceae</taxon>
        <taxon>Papilionoideae</taxon>
        <taxon>50 kb inversion clade</taxon>
        <taxon>NPAAA clade</taxon>
        <taxon>indigoferoid/millettioid clade</taxon>
        <taxon>Phaseoleae</taxon>
        <taxon>Psophocarpus</taxon>
    </lineage>
</organism>
<accession>A0AAN9SAJ5</accession>
<dbReference type="AlphaFoldDB" id="A0AAN9SAJ5"/>
<sequence length="128" mass="14161">MRATDTSGTWIEKASQRFCGSQQVKLNVGHVTLNDAQTYPSDEAQIWADGAGVDWAIQVDPKLLQTAKIGYNKETEAGPMPKADTMGCKEKETEASNITKPYEYGKWVLVEGEDTYGGRYGHRRRSSG</sequence>
<dbReference type="Proteomes" id="UP001386955">
    <property type="component" value="Unassembled WGS sequence"/>
</dbReference>
<reference evidence="2 3" key="1">
    <citation type="submission" date="2024-01" db="EMBL/GenBank/DDBJ databases">
        <title>The genomes of 5 underutilized Papilionoideae crops provide insights into root nodulation and disease resistanc.</title>
        <authorList>
            <person name="Jiang F."/>
        </authorList>
    </citation>
    <scope>NUCLEOTIDE SEQUENCE [LARGE SCALE GENOMIC DNA]</scope>
    <source>
        <strain evidence="2">DUOXIRENSHENG_FW03</strain>
        <tissue evidence="2">Leaves</tissue>
    </source>
</reference>
<evidence type="ECO:0000313" key="2">
    <source>
        <dbReference type="EMBL" id="KAK7390363.1"/>
    </source>
</evidence>
<keyword evidence="3" id="KW-1185">Reference proteome</keyword>
<evidence type="ECO:0000313" key="3">
    <source>
        <dbReference type="Proteomes" id="UP001386955"/>
    </source>
</evidence>
<comment type="caution">
    <text evidence="2">The sequence shown here is derived from an EMBL/GenBank/DDBJ whole genome shotgun (WGS) entry which is preliminary data.</text>
</comment>
<protein>
    <submittedName>
        <fullName evidence="2">Uncharacterized protein</fullName>
    </submittedName>
</protein>
<evidence type="ECO:0000256" key="1">
    <source>
        <dbReference type="SAM" id="MobiDB-lite"/>
    </source>
</evidence>
<name>A0AAN9SAJ5_PSOTE</name>
<proteinExistence type="predicted"/>
<feature type="region of interest" description="Disordered" evidence="1">
    <location>
        <begin position="74"/>
        <end position="94"/>
    </location>
</feature>